<accession>A0A8S5UMB1</accession>
<proteinExistence type="predicted"/>
<name>A0A8S5UMB1_9CAUD</name>
<dbReference type="EMBL" id="BK016109">
    <property type="protein sequence ID" value="DAF95641.1"/>
    <property type="molecule type" value="Genomic_DNA"/>
</dbReference>
<reference evidence="1" key="1">
    <citation type="journal article" date="2021" name="Proc. Natl. Acad. Sci. U.S.A.">
        <title>A Catalog of Tens of Thousands of Viruses from Human Metagenomes Reveals Hidden Associations with Chronic Diseases.</title>
        <authorList>
            <person name="Tisza M.J."/>
            <person name="Buck C.B."/>
        </authorList>
    </citation>
    <scope>NUCLEOTIDE SEQUENCE</scope>
    <source>
        <strain evidence="1">CtCo31</strain>
    </source>
</reference>
<organism evidence="1">
    <name type="scientific">Myoviridae sp. ctCo31</name>
    <dbReference type="NCBI Taxonomy" id="2825053"/>
    <lineage>
        <taxon>Viruses</taxon>
        <taxon>Duplodnaviria</taxon>
        <taxon>Heunggongvirae</taxon>
        <taxon>Uroviricota</taxon>
        <taxon>Caudoviricetes</taxon>
    </lineage>
</organism>
<evidence type="ECO:0000313" key="1">
    <source>
        <dbReference type="EMBL" id="DAF95641.1"/>
    </source>
</evidence>
<sequence length="54" mass="6378">MFPLIGIRRVLLRPADNKQVEVSRQRLEKQKAGNPAFIINIQNYNLDIFHLIFE</sequence>
<protein>
    <submittedName>
        <fullName evidence="1">Uncharacterized protein</fullName>
    </submittedName>
</protein>